<protein>
    <submittedName>
        <fullName evidence="3">Uncharacterized protein</fullName>
    </submittedName>
</protein>
<dbReference type="AlphaFoldDB" id="A0A062URY6"/>
<comment type="caution">
    <text evidence="3">The sequence shown here is derived from an EMBL/GenBank/DDBJ whole genome shotgun (WGS) entry which is preliminary data.</text>
</comment>
<keyword evidence="2" id="KW-0732">Signal</keyword>
<dbReference type="EMBL" id="AWFG01000001">
    <property type="protein sequence ID" value="KCZ61021.1"/>
    <property type="molecule type" value="Genomic_DNA"/>
</dbReference>
<proteinExistence type="predicted"/>
<evidence type="ECO:0000256" key="2">
    <source>
        <dbReference type="SAM" id="SignalP"/>
    </source>
</evidence>
<feature type="signal peptide" evidence="2">
    <location>
        <begin position="1"/>
        <end position="16"/>
    </location>
</feature>
<sequence length="126" mass="13472">MRTAVLALAFLTAACASPGTEPGRKAAGACANSVNAAMQSSREFAFQRKERMKVMRFGSEAAMNAYVAQTDRLTAEADRLETRLMLLRDQYNAVPNRGPVPVDQLTAEDVDALIASADTCAAGFVQ</sequence>
<evidence type="ECO:0000313" key="3">
    <source>
        <dbReference type="EMBL" id="KCZ61021.1"/>
    </source>
</evidence>
<accession>A0A062URY6</accession>
<organism evidence="3 4">
    <name type="scientific">Hyphomonas chukchiensis</name>
    <dbReference type="NCBI Taxonomy" id="1280947"/>
    <lineage>
        <taxon>Bacteria</taxon>
        <taxon>Pseudomonadati</taxon>
        <taxon>Pseudomonadota</taxon>
        <taxon>Alphaproteobacteria</taxon>
        <taxon>Hyphomonadales</taxon>
        <taxon>Hyphomonadaceae</taxon>
        <taxon>Hyphomonas</taxon>
    </lineage>
</organism>
<dbReference type="Proteomes" id="UP000027190">
    <property type="component" value="Unassembled WGS sequence"/>
</dbReference>
<evidence type="ECO:0000313" key="4">
    <source>
        <dbReference type="Proteomes" id="UP000027190"/>
    </source>
</evidence>
<dbReference type="STRING" id="1280947.HY30_01390"/>
<dbReference type="RefSeq" id="WP_034736140.1">
    <property type="nucleotide sequence ID" value="NZ_AWFG01000001.1"/>
</dbReference>
<gene>
    <name evidence="3" type="ORF">HY30_01390</name>
</gene>
<dbReference type="PROSITE" id="PS51257">
    <property type="entry name" value="PROKAR_LIPOPROTEIN"/>
    <property type="match status" value="1"/>
</dbReference>
<evidence type="ECO:0000256" key="1">
    <source>
        <dbReference type="SAM" id="Coils"/>
    </source>
</evidence>
<reference evidence="3 4" key="1">
    <citation type="journal article" date="2014" name="Antonie Van Leeuwenhoek">
        <title>Hyphomonas beringensis sp. nov. and Hyphomonas chukchiensis sp. nov., isolated from surface seawater of the Bering Sea and Chukchi Sea.</title>
        <authorList>
            <person name="Li C."/>
            <person name="Lai Q."/>
            <person name="Li G."/>
            <person name="Dong C."/>
            <person name="Wang J."/>
            <person name="Liao Y."/>
            <person name="Shao Z."/>
        </authorList>
    </citation>
    <scope>NUCLEOTIDE SEQUENCE [LARGE SCALE GENOMIC DNA]</scope>
    <source>
        <strain evidence="3 4">BH-BN04-4</strain>
    </source>
</reference>
<keyword evidence="4" id="KW-1185">Reference proteome</keyword>
<name>A0A062URY6_9PROT</name>
<keyword evidence="1" id="KW-0175">Coiled coil</keyword>
<feature type="coiled-coil region" evidence="1">
    <location>
        <begin position="63"/>
        <end position="90"/>
    </location>
</feature>
<feature type="chain" id="PRO_5001615343" evidence="2">
    <location>
        <begin position="17"/>
        <end position="126"/>
    </location>
</feature>
<dbReference type="PATRIC" id="fig|1280947.3.peg.273"/>